<dbReference type="SUPFAM" id="SSF52047">
    <property type="entry name" value="RNI-like"/>
    <property type="match status" value="1"/>
</dbReference>
<evidence type="ECO:0000256" key="2">
    <source>
        <dbReference type="SAM" id="MobiDB-lite"/>
    </source>
</evidence>
<dbReference type="InterPro" id="IPR001611">
    <property type="entry name" value="Leu-rich_rpt"/>
</dbReference>
<evidence type="ECO:0000313" key="5">
    <source>
        <dbReference type="Proteomes" id="UP000792457"/>
    </source>
</evidence>
<reference evidence="4" key="2">
    <citation type="submission" date="2017-10" db="EMBL/GenBank/DDBJ databases">
        <title>Ladona fulva Genome sequencing and assembly.</title>
        <authorList>
            <person name="Murali S."/>
            <person name="Richards S."/>
            <person name="Bandaranaike D."/>
            <person name="Bellair M."/>
            <person name="Blankenburg K."/>
            <person name="Chao H."/>
            <person name="Dinh H."/>
            <person name="Doddapaneni H."/>
            <person name="Dugan-Rocha S."/>
            <person name="Elkadiri S."/>
            <person name="Gnanaolivu R."/>
            <person name="Hernandez B."/>
            <person name="Skinner E."/>
            <person name="Javaid M."/>
            <person name="Lee S."/>
            <person name="Li M."/>
            <person name="Ming W."/>
            <person name="Munidasa M."/>
            <person name="Muniz J."/>
            <person name="Nguyen L."/>
            <person name="Hughes D."/>
            <person name="Osuji N."/>
            <person name="Pu L.-L."/>
            <person name="Puazo M."/>
            <person name="Qu C."/>
            <person name="Quiroz J."/>
            <person name="Raj R."/>
            <person name="Weissenberger G."/>
            <person name="Xin Y."/>
            <person name="Zou X."/>
            <person name="Han Y."/>
            <person name="Worley K."/>
            <person name="Muzny D."/>
            <person name="Gibbs R."/>
        </authorList>
    </citation>
    <scope>NUCLEOTIDE SEQUENCE</scope>
    <source>
        <strain evidence="4">Sampled in the wild</strain>
    </source>
</reference>
<feature type="domain" description="F-box" evidence="3">
    <location>
        <begin position="120"/>
        <end position="166"/>
    </location>
</feature>
<dbReference type="InterPro" id="IPR036047">
    <property type="entry name" value="F-box-like_dom_sf"/>
</dbReference>
<dbReference type="InterPro" id="IPR032675">
    <property type="entry name" value="LRR_dom_sf"/>
</dbReference>
<feature type="region of interest" description="Disordered" evidence="2">
    <location>
        <begin position="57"/>
        <end position="96"/>
    </location>
</feature>
<protein>
    <recommendedName>
        <fullName evidence="3">F-box domain-containing protein</fullName>
    </recommendedName>
</protein>
<keyword evidence="5" id="KW-1185">Reference proteome</keyword>
<dbReference type="InterPro" id="IPR001810">
    <property type="entry name" value="F-box_dom"/>
</dbReference>
<dbReference type="Pfam" id="PF13516">
    <property type="entry name" value="LRR_6"/>
    <property type="match status" value="1"/>
</dbReference>
<proteinExistence type="predicted"/>
<name>A0A8K0KME0_LADFU</name>
<dbReference type="SMART" id="SM00367">
    <property type="entry name" value="LRR_CC"/>
    <property type="match status" value="2"/>
</dbReference>
<sequence>MEETNPESHGKLVNLECWNNSVCNVESNSSDVCDSGVEILRDMSIVNKVSLESSFASDQENMNETVPREKRKRKQLSKSTPEQKENSITSPSHDVRPKDIFFAGGFAIHRRKKTSLSSGKDAFAVLSDEMVIQVFRWLPKATLRNCAQVSRRWNRLSGDESLWSRIDLGGSGRTLLPDALSHVLSRGVQVLRLASSEIPDPVFDIHSKFVMENEISKVQYLDLSMANISRDGVAKLLGSCRHLRKLSLEQNQLGDESCIAIGKNENLEVVNLCSCSGITEVGMKSILTGCVRLVLRLTNSALSVLGEIIK</sequence>
<evidence type="ECO:0000259" key="3">
    <source>
        <dbReference type="PROSITE" id="PS50181"/>
    </source>
</evidence>
<keyword evidence="1" id="KW-0833">Ubl conjugation pathway</keyword>
<dbReference type="Pfam" id="PF12937">
    <property type="entry name" value="F-box-like"/>
    <property type="match status" value="1"/>
</dbReference>
<reference evidence="4" key="1">
    <citation type="submission" date="2013-04" db="EMBL/GenBank/DDBJ databases">
        <authorList>
            <person name="Qu J."/>
            <person name="Murali S.C."/>
            <person name="Bandaranaike D."/>
            <person name="Bellair M."/>
            <person name="Blankenburg K."/>
            <person name="Chao H."/>
            <person name="Dinh H."/>
            <person name="Doddapaneni H."/>
            <person name="Downs B."/>
            <person name="Dugan-Rocha S."/>
            <person name="Elkadiri S."/>
            <person name="Gnanaolivu R.D."/>
            <person name="Hernandez B."/>
            <person name="Javaid M."/>
            <person name="Jayaseelan J.C."/>
            <person name="Lee S."/>
            <person name="Li M."/>
            <person name="Ming W."/>
            <person name="Munidasa M."/>
            <person name="Muniz J."/>
            <person name="Nguyen L."/>
            <person name="Ongeri F."/>
            <person name="Osuji N."/>
            <person name="Pu L.-L."/>
            <person name="Puazo M."/>
            <person name="Qu C."/>
            <person name="Quiroz J."/>
            <person name="Raj R."/>
            <person name="Weissenberger G."/>
            <person name="Xin Y."/>
            <person name="Zou X."/>
            <person name="Han Y."/>
            <person name="Richards S."/>
            <person name="Worley K."/>
            <person name="Muzny D."/>
            <person name="Gibbs R."/>
        </authorList>
    </citation>
    <scope>NUCLEOTIDE SEQUENCE</scope>
    <source>
        <strain evidence="4">Sampled in the wild</strain>
    </source>
</reference>
<evidence type="ECO:0000256" key="1">
    <source>
        <dbReference type="ARBA" id="ARBA00022786"/>
    </source>
</evidence>
<dbReference type="EMBL" id="KZ309097">
    <property type="protein sequence ID" value="KAG8236948.1"/>
    <property type="molecule type" value="Genomic_DNA"/>
</dbReference>
<dbReference type="AlphaFoldDB" id="A0A8K0KME0"/>
<dbReference type="Gene3D" id="3.80.10.10">
    <property type="entry name" value="Ribonuclease Inhibitor"/>
    <property type="match status" value="1"/>
</dbReference>
<organism evidence="4 5">
    <name type="scientific">Ladona fulva</name>
    <name type="common">Scarce chaser dragonfly</name>
    <name type="synonym">Libellula fulva</name>
    <dbReference type="NCBI Taxonomy" id="123851"/>
    <lineage>
        <taxon>Eukaryota</taxon>
        <taxon>Metazoa</taxon>
        <taxon>Ecdysozoa</taxon>
        <taxon>Arthropoda</taxon>
        <taxon>Hexapoda</taxon>
        <taxon>Insecta</taxon>
        <taxon>Pterygota</taxon>
        <taxon>Palaeoptera</taxon>
        <taxon>Odonata</taxon>
        <taxon>Epiprocta</taxon>
        <taxon>Anisoptera</taxon>
        <taxon>Libelluloidea</taxon>
        <taxon>Libellulidae</taxon>
        <taxon>Ladona</taxon>
    </lineage>
</organism>
<dbReference type="OrthoDB" id="2095648at2759"/>
<gene>
    <name evidence="4" type="ORF">J437_LFUL016710</name>
</gene>
<comment type="caution">
    <text evidence="4">The sequence shown here is derived from an EMBL/GenBank/DDBJ whole genome shotgun (WGS) entry which is preliminary data.</text>
</comment>
<dbReference type="PROSITE" id="PS50181">
    <property type="entry name" value="FBOX"/>
    <property type="match status" value="1"/>
</dbReference>
<dbReference type="SUPFAM" id="SSF81383">
    <property type="entry name" value="F-box domain"/>
    <property type="match status" value="1"/>
</dbReference>
<evidence type="ECO:0000313" key="4">
    <source>
        <dbReference type="EMBL" id="KAG8236948.1"/>
    </source>
</evidence>
<dbReference type="SMART" id="SM00256">
    <property type="entry name" value="FBOX"/>
    <property type="match status" value="1"/>
</dbReference>
<dbReference type="Proteomes" id="UP000792457">
    <property type="component" value="Unassembled WGS sequence"/>
</dbReference>
<accession>A0A8K0KME0</accession>
<dbReference type="InterPro" id="IPR006553">
    <property type="entry name" value="Leu-rich_rpt_Cys-con_subtyp"/>
</dbReference>